<comment type="caution">
    <text evidence="2">The sequence shown here is derived from an EMBL/GenBank/DDBJ whole genome shotgun (WGS) entry which is preliminary data.</text>
</comment>
<evidence type="ECO:0000313" key="3">
    <source>
        <dbReference type="Proteomes" id="UP001633002"/>
    </source>
</evidence>
<name>A0ABD3HKB9_9MARC</name>
<proteinExistence type="predicted"/>
<protein>
    <submittedName>
        <fullName evidence="2">Uncharacterized protein</fullName>
    </submittedName>
</protein>
<dbReference type="Proteomes" id="UP001633002">
    <property type="component" value="Unassembled WGS sequence"/>
</dbReference>
<keyword evidence="3" id="KW-1185">Reference proteome</keyword>
<dbReference type="EMBL" id="JBJQOH010000003">
    <property type="protein sequence ID" value="KAL3691296.1"/>
    <property type="molecule type" value="Genomic_DNA"/>
</dbReference>
<evidence type="ECO:0000313" key="2">
    <source>
        <dbReference type="EMBL" id="KAL3691296.1"/>
    </source>
</evidence>
<gene>
    <name evidence="2" type="ORF">R1sor_004947</name>
</gene>
<dbReference type="AlphaFoldDB" id="A0ABD3HKB9"/>
<accession>A0ABD3HKB9</accession>
<feature type="region of interest" description="Disordered" evidence="1">
    <location>
        <begin position="178"/>
        <end position="208"/>
    </location>
</feature>
<reference evidence="2 3" key="1">
    <citation type="submission" date="2024-09" db="EMBL/GenBank/DDBJ databases">
        <title>Chromosome-scale assembly of Riccia sorocarpa.</title>
        <authorList>
            <person name="Paukszto L."/>
        </authorList>
    </citation>
    <scope>NUCLEOTIDE SEQUENCE [LARGE SCALE GENOMIC DNA]</scope>
    <source>
        <strain evidence="2">LP-2024</strain>
        <tissue evidence="2">Aerial parts of the thallus</tissue>
    </source>
</reference>
<sequence>MLSACVLVQHGVVTEEIAAEEEEKFIKHFDQYRQKFWKTVWYSGKNDRHLIIDGRRAKRIIFRYAVWVIVITGSKKPKKQRARLRMHRDSPETILTLKEELKVAVEKLPQVYDPRKLQTLQSEDTLQQAKALEPRADQVITTFTKLKRKKEELTPKTLSPEIAVDPIEDVGTEGLADSTPVARRSIRKPRRKKDAEEALETEATTATTGAVDVEVIGPTEAPVEPTQETRNAKRLKKKPAEAKDFSNGEFRVDLQFEMEDKWVAVKSNLIDIIHALKSKKQGSRSKVHVPALEAITGMCKRLKLAGRKPRQFIVNGKKCEQGVDLILFDIPTGRAVVAGADAPRWNWFPAAENYPRHLFNFSSKILDDSGYVVIFHAGSLESSQQIADALDAMNGVWKHFLSYDVCNDAPTYAPNLQLSVCHRTHIPLSLFWVRFMFNIKFSYLCFVFYDLALLLQG</sequence>
<evidence type="ECO:0000256" key="1">
    <source>
        <dbReference type="SAM" id="MobiDB-lite"/>
    </source>
</evidence>
<organism evidence="2 3">
    <name type="scientific">Riccia sorocarpa</name>
    <dbReference type="NCBI Taxonomy" id="122646"/>
    <lineage>
        <taxon>Eukaryota</taxon>
        <taxon>Viridiplantae</taxon>
        <taxon>Streptophyta</taxon>
        <taxon>Embryophyta</taxon>
        <taxon>Marchantiophyta</taxon>
        <taxon>Marchantiopsida</taxon>
        <taxon>Marchantiidae</taxon>
        <taxon>Marchantiales</taxon>
        <taxon>Ricciaceae</taxon>
        <taxon>Riccia</taxon>
    </lineage>
</organism>